<dbReference type="Proteomes" id="UP001222282">
    <property type="component" value="Chromosome"/>
</dbReference>
<reference evidence="1 2" key="1">
    <citation type="submission" date="2022-07" db="EMBL/GenBank/DDBJ databases">
        <authorList>
            <person name="Abrouk D."/>
            <person name="Moenne-Loccoz Y."/>
            <person name="Todorovic I."/>
            <person name="Raicevic V."/>
            <person name="Jovicic-Petrovic J."/>
        </authorList>
    </citation>
    <scope>NUCLEOTIDE SEQUENCE [LARGE SCALE GENOMIC DNA]</scope>
    <source>
        <strain evidence="2">IT-P374</strain>
    </source>
</reference>
<evidence type="ECO:0000313" key="1">
    <source>
        <dbReference type="EMBL" id="WDR37735.1"/>
    </source>
</evidence>
<gene>
    <name evidence="1" type="ORF">NN484_08355</name>
</gene>
<organism evidence="1 2">
    <name type="scientific">Pseudomonas serboccidentalis</name>
    <dbReference type="NCBI Taxonomy" id="2964670"/>
    <lineage>
        <taxon>Bacteria</taxon>
        <taxon>Pseudomonadati</taxon>
        <taxon>Pseudomonadota</taxon>
        <taxon>Gammaproteobacteria</taxon>
        <taxon>Pseudomonadales</taxon>
        <taxon>Pseudomonadaceae</taxon>
        <taxon>Pseudomonas</taxon>
    </lineage>
</organism>
<sequence>MTPGTIYLHKEFLFADGTSKDKYLVVLGNLKNGIVLVAKTTSQGHHYRNDFGCQSANRFAAFFFPAKSTCFPKNTWICLSEFYELSENQLTQGLAIGDVFRIGHLESAFTRDVQFCAKGSDDISAVQESMIDGSLVPS</sequence>
<dbReference type="EMBL" id="CP101655">
    <property type="protein sequence ID" value="WDR37735.1"/>
    <property type="molecule type" value="Genomic_DNA"/>
</dbReference>
<keyword evidence="2" id="KW-1185">Reference proteome</keyword>
<accession>A0ABY7ZDY8</accession>
<name>A0ABY7ZDY8_9PSED</name>
<protein>
    <submittedName>
        <fullName evidence="1">Uncharacterized protein</fullName>
    </submittedName>
</protein>
<dbReference type="RefSeq" id="WP_274658868.1">
    <property type="nucleotide sequence ID" value="NZ_CP101655.1"/>
</dbReference>
<evidence type="ECO:0000313" key="2">
    <source>
        <dbReference type="Proteomes" id="UP001222282"/>
    </source>
</evidence>
<proteinExistence type="predicted"/>